<comment type="caution">
    <text evidence="2">The sequence shown here is derived from an EMBL/GenBank/DDBJ whole genome shotgun (WGS) entry which is preliminary data.</text>
</comment>
<evidence type="ECO:0000313" key="3">
    <source>
        <dbReference type="Proteomes" id="UP001465976"/>
    </source>
</evidence>
<dbReference type="Gene3D" id="1.25.40.10">
    <property type="entry name" value="Tetratricopeptide repeat domain"/>
    <property type="match status" value="1"/>
</dbReference>
<reference evidence="2 3" key="1">
    <citation type="submission" date="2024-02" db="EMBL/GenBank/DDBJ databases">
        <title>A draft genome for the cacao thread blight pathogen Marasmius crinis-equi.</title>
        <authorList>
            <person name="Cohen S.P."/>
            <person name="Baruah I.K."/>
            <person name="Amoako-Attah I."/>
            <person name="Bukari Y."/>
            <person name="Meinhardt L.W."/>
            <person name="Bailey B.A."/>
        </authorList>
    </citation>
    <scope>NUCLEOTIDE SEQUENCE [LARGE SCALE GENOMIC DNA]</scope>
    <source>
        <strain evidence="2 3">GH-76</strain>
    </source>
</reference>
<dbReference type="Proteomes" id="UP001465976">
    <property type="component" value="Unassembled WGS sequence"/>
</dbReference>
<proteinExistence type="predicted"/>
<accession>A0ABR3EIW4</accession>
<dbReference type="SUPFAM" id="SSF48452">
    <property type="entry name" value="TPR-like"/>
    <property type="match status" value="1"/>
</dbReference>
<evidence type="ECO:0000313" key="2">
    <source>
        <dbReference type="EMBL" id="KAL0562793.1"/>
    </source>
</evidence>
<sequence>MPNGPAIGSDDLRVSDDHHPISGTLFTMPVVSLEQAFAAFGFSPAEAARMAAENRATNGLEAFGYSPDDRDTIPGDGGPDDEDEDEVDILDFAEEERQNGNLKKATEILIFALASCRGNPNMIVVELKAHVKLAHVYHEQNEFAKASKEFQGAFDIYEDWMTEN</sequence>
<evidence type="ECO:0000256" key="1">
    <source>
        <dbReference type="SAM" id="MobiDB-lite"/>
    </source>
</evidence>
<feature type="non-terminal residue" evidence="2">
    <location>
        <position position="164"/>
    </location>
</feature>
<gene>
    <name evidence="2" type="ORF">V5O48_019285</name>
</gene>
<dbReference type="EMBL" id="JBAHYK010004482">
    <property type="protein sequence ID" value="KAL0562793.1"/>
    <property type="molecule type" value="Genomic_DNA"/>
</dbReference>
<dbReference type="InterPro" id="IPR011990">
    <property type="entry name" value="TPR-like_helical_dom_sf"/>
</dbReference>
<keyword evidence="3" id="KW-1185">Reference proteome</keyword>
<feature type="region of interest" description="Disordered" evidence="1">
    <location>
        <begin position="60"/>
        <end position="84"/>
    </location>
</feature>
<organism evidence="2 3">
    <name type="scientific">Marasmius crinis-equi</name>
    <dbReference type="NCBI Taxonomy" id="585013"/>
    <lineage>
        <taxon>Eukaryota</taxon>
        <taxon>Fungi</taxon>
        <taxon>Dikarya</taxon>
        <taxon>Basidiomycota</taxon>
        <taxon>Agaricomycotina</taxon>
        <taxon>Agaricomycetes</taxon>
        <taxon>Agaricomycetidae</taxon>
        <taxon>Agaricales</taxon>
        <taxon>Marasmiineae</taxon>
        <taxon>Marasmiaceae</taxon>
        <taxon>Marasmius</taxon>
    </lineage>
</organism>
<name>A0ABR3EIW4_9AGAR</name>
<evidence type="ECO:0008006" key="4">
    <source>
        <dbReference type="Google" id="ProtNLM"/>
    </source>
</evidence>
<protein>
    <recommendedName>
        <fullName evidence="4">Tetratricopeptide repeat protein</fullName>
    </recommendedName>
</protein>